<dbReference type="InterPro" id="IPR000210">
    <property type="entry name" value="BTB/POZ_dom"/>
</dbReference>
<evidence type="ECO:0000313" key="2">
    <source>
        <dbReference type="EMBL" id="KAF6201747.1"/>
    </source>
</evidence>
<reference evidence="2" key="1">
    <citation type="journal article" date="2021" name="Mol. Ecol. Resour.">
        <title>Apolygus lucorum genome provides insights into omnivorousness and mesophyll feeding.</title>
        <authorList>
            <person name="Liu Y."/>
            <person name="Liu H."/>
            <person name="Wang H."/>
            <person name="Huang T."/>
            <person name="Liu B."/>
            <person name="Yang B."/>
            <person name="Yin L."/>
            <person name="Li B."/>
            <person name="Zhang Y."/>
            <person name="Zhang S."/>
            <person name="Jiang F."/>
            <person name="Zhang X."/>
            <person name="Ren Y."/>
            <person name="Wang B."/>
            <person name="Wang S."/>
            <person name="Lu Y."/>
            <person name="Wu K."/>
            <person name="Fan W."/>
            <person name="Wang G."/>
        </authorList>
    </citation>
    <scope>NUCLEOTIDE SEQUENCE</scope>
    <source>
        <strain evidence="2">12Hb</strain>
    </source>
</reference>
<accession>A0A8S9WYF6</accession>
<dbReference type="PROSITE" id="PS50097">
    <property type="entry name" value="BTB"/>
    <property type="match status" value="2"/>
</dbReference>
<dbReference type="InterPro" id="IPR011333">
    <property type="entry name" value="SKP1/BTB/POZ_sf"/>
</dbReference>
<gene>
    <name evidence="2" type="ORF">GE061_004142</name>
</gene>
<keyword evidence="3" id="KW-1185">Reference proteome</keyword>
<dbReference type="Pfam" id="PF00651">
    <property type="entry name" value="BTB"/>
    <property type="match status" value="2"/>
</dbReference>
<dbReference type="OrthoDB" id="624345at2759"/>
<organism evidence="2 3">
    <name type="scientific">Apolygus lucorum</name>
    <name type="common">Small green plant bug</name>
    <name type="synonym">Lygocoris lucorum</name>
    <dbReference type="NCBI Taxonomy" id="248454"/>
    <lineage>
        <taxon>Eukaryota</taxon>
        <taxon>Metazoa</taxon>
        <taxon>Ecdysozoa</taxon>
        <taxon>Arthropoda</taxon>
        <taxon>Hexapoda</taxon>
        <taxon>Insecta</taxon>
        <taxon>Pterygota</taxon>
        <taxon>Neoptera</taxon>
        <taxon>Paraneoptera</taxon>
        <taxon>Hemiptera</taxon>
        <taxon>Heteroptera</taxon>
        <taxon>Panheteroptera</taxon>
        <taxon>Cimicomorpha</taxon>
        <taxon>Miridae</taxon>
        <taxon>Mirini</taxon>
        <taxon>Apolygus</taxon>
    </lineage>
</organism>
<feature type="domain" description="BTB" evidence="1">
    <location>
        <begin position="358"/>
        <end position="420"/>
    </location>
</feature>
<comment type="caution">
    <text evidence="2">The sequence shown here is derived from an EMBL/GenBank/DDBJ whole genome shotgun (WGS) entry which is preliminary data.</text>
</comment>
<dbReference type="SMART" id="SM00225">
    <property type="entry name" value="BTB"/>
    <property type="match status" value="2"/>
</dbReference>
<dbReference type="CDD" id="cd18186">
    <property type="entry name" value="BTB_POZ_ZBTB_KLHL-like"/>
    <property type="match status" value="2"/>
</dbReference>
<evidence type="ECO:0000313" key="3">
    <source>
        <dbReference type="Proteomes" id="UP000466442"/>
    </source>
</evidence>
<protein>
    <recommendedName>
        <fullName evidence="1">BTB domain-containing protein</fullName>
    </recommendedName>
</protein>
<dbReference type="Gene3D" id="1.25.40.420">
    <property type="match status" value="2"/>
</dbReference>
<dbReference type="Gene3D" id="3.30.710.10">
    <property type="entry name" value="Potassium Channel Kv1.1, Chain A"/>
    <property type="match status" value="2"/>
</dbReference>
<dbReference type="Proteomes" id="UP000466442">
    <property type="component" value="Linkage Group LG12"/>
</dbReference>
<proteinExistence type="predicted"/>
<dbReference type="SUPFAM" id="SSF54695">
    <property type="entry name" value="POZ domain"/>
    <property type="match status" value="2"/>
</dbReference>
<dbReference type="AlphaFoldDB" id="A0A8S9WYF6"/>
<feature type="domain" description="BTB" evidence="1">
    <location>
        <begin position="24"/>
        <end position="111"/>
    </location>
</feature>
<sequence length="519" mass="60180">MDEIDCYSYMFSQLHDFMRQGLFTDVIFVVGTSTFKAHKVVLASCSSVFQTLFATSVDAASPSPRIKCCYKKATHSKIDNFNNVIIIKDIDEESFIAFLDYLYCRDIKIVETRAENMMRLAYKYQILDLLPICDSFIEAGLNNENAVQCLLLADHCKRVNLKEIIKSHIKNNLENIMGSETWHLLDTKFDLTTEIIEWDCNRYHKIRNHMDEVTWKLSSDSWKDEAKEEIIETRGVMIISPIMCEEPKVDIFLSFFCRDKSMVIVGYSDYCFRKPIPLTFIATVTDLNSSRIIMEKKVHLTWCPAETDGTEIMTLSETADYCFTYPLNLNVSVRKTPVVSQHPSLRGFNFYEIHKKYTDVQISVKKSKHYLHKLVLASKSPYFSKMFEHNLEDYNLTDIDECSFKCLVNYMYSCIFPPPEAVDLPLLEGARRYQLNELSEYCVTTLIINLGVQNVLDTCIQADVMGFDQLKLAAVEFIAKHRDKVIKSINWRTMKDHPHLLKEILAKISHKERAELELV</sequence>
<dbReference type="PANTHER" id="PTHR24413">
    <property type="entry name" value="SPECKLE-TYPE POZ PROTEIN"/>
    <property type="match status" value="1"/>
</dbReference>
<evidence type="ECO:0000259" key="1">
    <source>
        <dbReference type="PROSITE" id="PS50097"/>
    </source>
</evidence>
<dbReference type="EMBL" id="WIXP02000012">
    <property type="protein sequence ID" value="KAF6201747.1"/>
    <property type="molecule type" value="Genomic_DNA"/>
</dbReference>
<name>A0A8S9WYF6_APOLU</name>